<reference evidence="10" key="1">
    <citation type="submission" date="2021-02" db="EMBL/GenBank/DDBJ databases">
        <title>Genome sequence of Rhodospirillales sp. strain TMPK1 isolated from soil.</title>
        <authorList>
            <person name="Nakai R."/>
            <person name="Kusada H."/>
            <person name="Tamaki H."/>
        </authorList>
    </citation>
    <scope>NUCLEOTIDE SEQUENCE</scope>
    <source>
        <strain evidence="10">TMPK1</strain>
    </source>
</reference>
<keyword evidence="11" id="KW-1185">Reference proteome</keyword>
<evidence type="ECO:0000256" key="4">
    <source>
        <dbReference type="ARBA" id="ARBA00022605"/>
    </source>
</evidence>
<name>A0A8S8XCI3_9PROT</name>
<evidence type="ECO:0000256" key="5">
    <source>
        <dbReference type="ARBA" id="ARBA00023154"/>
    </source>
</evidence>
<evidence type="ECO:0000256" key="3">
    <source>
        <dbReference type="ARBA" id="ARBA00013080"/>
    </source>
</evidence>
<comment type="subunit">
    <text evidence="8">Homodimer.</text>
</comment>
<feature type="active site" description="Proton acceptor" evidence="8">
    <location>
        <position position="215"/>
    </location>
</feature>
<dbReference type="PANTHER" id="PTHR31689">
    <property type="entry name" value="DIAMINOPIMELATE EPIMERASE, CHLOROPLASTIC"/>
    <property type="match status" value="1"/>
</dbReference>
<evidence type="ECO:0000256" key="8">
    <source>
        <dbReference type="HAMAP-Rule" id="MF_00197"/>
    </source>
</evidence>
<comment type="catalytic activity">
    <reaction evidence="7 8">
        <text>(2S,6S)-2,6-diaminopimelate = meso-2,6-diaminopimelate</text>
        <dbReference type="Rhea" id="RHEA:15393"/>
        <dbReference type="ChEBI" id="CHEBI:57609"/>
        <dbReference type="ChEBI" id="CHEBI:57791"/>
        <dbReference type="EC" id="5.1.1.7"/>
    </reaction>
</comment>
<feature type="site" description="Could be important to modulate the pK values of the two catalytic cysteine residues" evidence="8">
    <location>
        <position position="157"/>
    </location>
</feature>
<dbReference type="EMBL" id="BOPV01000001">
    <property type="protein sequence ID" value="GIL38916.1"/>
    <property type="molecule type" value="Genomic_DNA"/>
</dbReference>
<comment type="pathway">
    <text evidence="1 8">Amino-acid biosynthesis; L-lysine biosynthesis via DAP pathway; DL-2,6-diaminopimelate from LL-2,6-diaminopimelate: step 1/1.</text>
</comment>
<feature type="binding site" evidence="8">
    <location>
        <position position="13"/>
    </location>
    <ligand>
        <name>substrate</name>
    </ligand>
</feature>
<dbReference type="GO" id="GO:0008837">
    <property type="term" value="F:diaminopimelate epimerase activity"/>
    <property type="evidence" value="ECO:0007669"/>
    <property type="project" value="UniProtKB-UniRule"/>
</dbReference>
<comment type="similarity">
    <text evidence="2 8">Belongs to the diaminopimelate epimerase family.</text>
</comment>
<evidence type="ECO:0000313" key="10">
    <source>
        <dbReference type="EMBL" id="GIL38916.1"/>
    </source>
</evidence>
<organism evidence="10 11">
    <name type="scientific">Roseiterribacter gracilis</name>
    <dbReference type="NCBI Taxonomy" id="2812848"/>
    <lineage>
        <taxon>Bacteria</taxon>
        <taxon>Pseudomonadati</taxon>
        <taxon>Pseudomonadota</taxon>
        <taxon>Alphaproteobacteria</taxon>
        <taxon>Rhodospirillales</taxon>
        <taxon>Roseiterribacteraceae</taxon>
        <taxon>Roseiterribacter</taxon>
    </lineage>
</organism>
<comment type="subcellular location">
    <subcellularLocation>
        <location evidence="8">Cytoplasm</location>
    </subcellularLocation>
</comment>
<dbReference type="GO" id="GO:0009089">
    <property type="term" value="P:lysine biosynthetic process via diaminopimelate"/>
    <property type="evidence" value="ECO:0007669"/>
    <property type="project" value="UniProtKB-UniRule"/>
</dbReference>
<sequence length="280" mass="29909">MERSFRKMHGLGNDFVVLDGRREALSLDTATVRALGDRRTGIGFDQLVILERPRDGGHVRARFYNQDGGEVATCGNASRCIGRLLLDETGERSVTIETGGGPVVASDAGEALVTIDMGRPRFAWNEIPLARDVDTRSLPLQVGNLPPAFGVSVGNPHAVFIVPDAAQIDVAHLGSQLEHDPLFPERANIEFAQVLSSDRVRMRVWERGAGITRACGSGACATLVATASRGLTGRRATIELDGGDLIIEWTKQDRVLMTGPVATAFSGTVQLPDTAAARAA</sequence>
<dbReference type="PANTHER" id="PTHR31689:SF0">
    <property type="entry name" value="DIAMINOPIMELATE EPIMERASE"/>
    <property type="match status" value="1"/>
</dbReference>
<dbReference type="GO" id="GO:0005829">
    <property type="term" value="C:cytosol"/>
    <property type="evidence" value="ECO:0007669"/>
    <property type="project" value="TreeGrafter"/>
</dbReference>
<accession>A0A8S8XCI3</accession>
<keyword evidence="4 8" id="KW-0028">Amino-acid biosynthesis</keyword>
<feature type="site" description="Could be important to modulate the pK values of the two catalytic cysteine residues" evidence="8">
    <location>
        <position position="206"/>
    </location>
</feature>
<protein>
    <recommendedName>
        <fullName evidence="3 8">Diaminopimelate epimerase</fullName>
        <shortName evidence="8">DAP epimerase</shortName>
        <ecNumber evidence="3 8">5.1.1.7</ecNumber>
    </recommendedName>
    <alternativeName>
        <fullName evidence="8">PLP-independent amino acid racemase</fullName>
    </alternativeName>
</protein>
<evidence type="ECO:0000256" key="1">
    <source>
        <dbReference type="ARBA" id="ARBA00005196"/>
    </source>
</evidence>
<feature type="binding site" evidence="8">
    <location>
        <position position="65"/>
    </location>
    <ligand>
        <name>substrate</name>
    </ligand>
</feature>
<feature type="binding site" evidence="8">
    <location>
        <position position="155"/>
    </location>
    <ligand>
        <name>substrate</name>
    </ligand>
</feature>
<keyword evidence="8" id="KW-0963">Cytoplasm</keyword>
<feature type="binding site" evidence="8">
    <location>
        <begin position="216"/>
        <end position="217"/>
    </location>
    <ligand>
        <name>substrate</name>
    </ligand>
</feature>
<evidence type="ECO:0000313" key="11">
    <source>
        <dbReference type="Proteomes" id="UP000681075"/>
    </source>
</evidence>
<dbReference type="EC" id="5.1.1.7" evidence="3 8"/>
<comment type="function">
    <text evidence="8">Catalyzes the stereoinversion of LL-2,6-diaminopimelate (L,L-DAP) to meso-diaminopimelate (meso-DAP), a precursor of L-lysine and an essential component of the bacterial peptidoglycan.</text>
</comment>
<keyword evidence="5 8" id="KW-0457">Lysine biosynthesis</keyword>
<dbReference type="InterPro" id="IPR018510">
    <property type="entry name" value="DAP_epimerase_AS"/>
</dbReference>
<dbReference type="Gene3D" id="3.10.310.10">
    <property type="entry name" value="Diaminopimelate Epimerase, Chain A, domain 1"/>
    <property type="match status" value="2"/>
</dbReference>
<proteinExistence type="inferred from homology"/>
<dbReference type="PROSITE" id="PS01326">
    <property type="entry name" value="DAP_EPIMERASE"/>
    <property type="match status" value="1"/>
</dbReference>
<feature type="binding site" evidence="8">
    <location>
        <position position="188"/>
    </location>
    <ligand>
        <name>substrate</name>
    </ligand>
</feature>
<dbReference type="HAMAP" id="MF_00197">
    <property type="entry name" value="DAP_epimerase"/>
    <property type="match status" value="1"/>
</dbReference>
<gene>
    <name evidence="8 10" type="primary">dapF</name>
    <name evidence="10" type="ORF">TMPK1_11530</name>
</gene>
<feature type="binding site" evidence="8">
    <location>
        <begin position="75"/>
        <end position="76"/>
    </location>
    <ligand>
        <name>substrate</name>
    </ligand>
</feature>
<comment type="caution">
    <text evidence="10">The sequence shown here is derived from an EMBL/GenBank/DDBJ whole genome shotgun (WGS) entry which is preliminary data.</text>
</comment>
<keyword evidence="6 8" id="KW-0413">Isomerase</keyword>
<feature type="active site" description="Proton donor" evidence="8">
    <location>
        <position position="74"/>
    </location>
</feature>
<feature type="active site" evidence="9">
    <location>
        <position position="74"/>
    </location>
</feature>
<evidence type="ECO:0000256" key="9">
    <source>
        <dbReference type="PROSITE-ProRule" id="PRU10125"/>
    </source>
</evidence>
<dbReference type="SUPFAM" id="SSF54506">
    <property type="entry name" value="Diaminopimelate epimerase-like"/>
    <property type="match status" value="2"/>
</dbReference>
<evidence type="ECO:0000256" key="2">
    <source>
        <dbReference type="ARBA" id="ARBA00010219"/>
    </source>
</evidence>
<evidence type="ECO:0000256" key="7">
    <source>
        <dbReference type="ARBA" id="ARBA00051712"/>
    </source>
</evidence>
<dbReference type="Proteomes" id="UP000681075">
    <property type="component" value="Unassembled WGS sequence"/>
</dbReference>
<dbReference type="Pfam" id="PF01678">
    <property type="entry name" value="DAP_epimerase"/>
    <property type="match status" value="2"/>
</dbReference>
<evidence type="ECO:0000256" key="6">
    <source>
        <dbReference type="ARBA" id="ARBA00023235"/>
    </source>
</evidence>
<feature type="binding site" evidence="8">
    <location>
        <position position="46"/>
    </location>
    <ligand>
        <name>substrate</name>
    </ligand>
</feature>
<dbReference type="NCBIfam" id="TIGR00652">
    <property type="entry name" value="DapF"/>
    <property type="match status" value="1"/>
</dbReference>
<dbReference type="InterPro" id="IPR001653">
    <property type="entry name" value="DAP_epimerase_DapF"/>
</dbReference>
<dbReference type="AlphaFoldDB" id="A0A8S8XCI3"/>
<feature type="binding site" evidence="8">
    <location>
        <begin position="206"/>
        <end position="207"/>
    </location>
    <ligand>
        <name>substrate</name>
    </ligand>
</feature>